<comment type="similarity">
    <text evidence="2 6">Belongs to the anti-sigma-factor antagonist family.</text>
</comment>
<dbReference type="InterPro" id="IPR002645">
    <property type="entry name" value="STAS_dom"/>
</dbReference>
<name>A0A4Q0I4H0_9FIRM</name>
<keyword evidence="4" id="KW-0597">Phosphoprotein</keyword>
<evidence type="ECO:0000256" key="3">
    <source>
        <dbReference type="ARBA" id="ARBA00020784"/>
    </source>
</evidence>
<dbReference type="InterPro" id="IPR014237">
    <property type="entry name" value="Anti-sigma_F_ant"/>
</dbReference>
<feature type="domain" description="STAS" evidence="7">
    <location>
        <begin position="1"/>
        <end position="111"/>
    </location>
</feature>
<evidence type="ECO:0000256" key="1">
    <source>
        <dbReference type="ARBA" id="ARBA00001976"/>
    </source>
</evidence>
<keyword evidence="9" id="KW-1185">Reference proteome</keyword>
<dbReference type="OrthoDB" id="9796601at2"/>
<dbReference type="Gene3D" id="3.30.750.24">
    <property type="entry name" value="STAS domain"/>
    <property type="match status" value="1"/>
</dbReference>
<dbReference type="NCBIfam" id="TIGR00377">
    <property type="entry name" value="ant_ant_sig"/>
    <property type="match status" value="1"/>
</dbReference>
<accession>A0A4Q0I4H0</accession>
<organism evidence="8 9">
    <name type="scientific">Acetivibrio mesophilus</name>
    <dbReference type="NCBI Taxonomy" id="2487273"/>
    <lineage>
        <taxon>Bacteria</taxon>
        <taxon>Bacillati</taxon>
        <taxon>Bacillota</taxon>
        <taxon>Clostridia</taxon>
        <taxon>Eubacteriales</taxon>
        <taxon>Oscillospiraceae</taxon>
        <taxon>Acetivibrio</taxon>
    </lineage>
</organism>
<dbReference type="PANTHER" id="PTHR33495">
    <property type="entry name" value="ANTI-SIGMA FACTOR ANTAGONIST TM_1081-RELATED-RELATED"/>
    <property type="match status" value="1"/>
</dbReference>
<dbReference type="InterPro" id="IPR036513">
    <property type="entry name" value="STAS_dom_sf"/>
</dbReference>
<dbReference type="PANTHER" id="PTHR33495:SF2">
    <property type="entry name" value="ANTI-SIGMA FACTOR ANTAGONIST TM_1081-RELATED"/>
    <property type="match status" value="1"/>
</dbReference>
<comment type="function">
    <text evidence="1">In the phosphorylated form it could act as an anti-anti-sigma factor that counteracts SpoIIAB and thus releases sigma f from inhibition.</text>
</comment>
<dbReference type="Pfam" id="PF01740">
    <property type="entry name" value="STAS"/>
    <property type="match status" value="1"/>
</dbReference>
<dbReference type="GO" id="GO:0030435">
    <property type="term" value="P:sporulation resulting in formation of a cellular spore"/>
    <property type="evidence" value="ECO:0007669"/>
    <property type="project" value="UniProtKB-KW"/>
</dbReference>
<reference evidence="9" key="1">
    <citation type="submission" date="2018-11" db="EMBL/GenBank/DDBJ databases">
        <title>Genome sequencing of a novel mesophilic and cellulolytic organism within the genus Hungateiclostridium.</title>
        <authorList>
            <person name="Rettenmaier R."/>
            <person name="Liebl W."/>
            <person name="Zverlov V."/>
        </authorList>
    </citation>
    <scope>NUCLEOTIDE SEQUENCE [LARGE SCALE GENOMIC DNA]</scope>
    <source>
        <strain evidence="9">N2K1</strain>
    </source>
</reference>
<evidence type="ECO:0000256" key="6">
    <source>
        <dbReference type="RuleBase" id="RU003749"/>
    </source>
</evidence>
<comment type="caution">
    <text evidence="8">The sequence shown here is derived from an EMBL/GenBank/DDBJ whole genome shotgun (WGS) entry which is preliminary data.</text>
</comment>
<dbReference type="GO" id="GO:0043856">
    <property type="term" value="F:anti-sigma factor antagonist activity"/>
    <property type="evidence" value="ECO:0007669"/>
    <property type="project" value="InterPro"/>
</dbReference>
<protein>
    <recommendedName>
        <fullName evidence="3 6">Anti-sigma F factor antagonist</fullName>
    </recommendedName>
    <alternativeName>
        <fullName evidence="6">Stage II sporulation protein</fullName>
    </alternativeName>
</protein>
<evidence type="ECO:0000259" key="7">
    <source>
        <dbReference type="PROSITE" id="PS50801"/>
    </source>
</evidence>
<dbReference type="GO" id="GO:0045152">
    <property type="term" value="F:antisigma factor binding"/>
    <property type="evidence" value="ECO:0007669"/>
    <property type="project" value="InterPro"/>
</dbReference>
<gene>
    <name evidence="8" type="primary">spoIIAA</name>
    <name evidence="8" type="ORF">EFD62_08460</name>
</gene>
<dbReference type="NCBIfam" id="TIGR02886">
    <property type="entry name" value="spore_II_AA"/>
    <property type="match status" value="1"/>
</dbReference>
<proteinExistence type="inferred from homology"/>
<evidence type="ECO:0000313" key="8">
    <source>
        <dbReference type="EMBL" id="RXE59168.1"/>
    </source>
</evidence>
<keyword evidence="5" id="KW-0749">Sporulation</keyword>
<evidence type="ECO:0000256" key="5">
    <source>
        <dbReference type="ARBA" id="ARBA00022969"/>
    </source>
</evidence>
<dbReference type="Proteomes" id="UP000289166">
    <property type="component" value="Unassembled WGS sequence"/>
</dbReference>
<dbReference type="EMBL" id="RLII01000008">
    <property type="protein sequence ID" value="RXE59168.1"/>
    <property type="molecule type" value="Genomic_DNA"/>
</dbReference>
<dbReference type="PROSITE" id="PS50801">
    <property type="entry name" value="STAS"/>
    <property type="match status" value="1"/>
</dbReference>
<dbReference type="SUPFAM" id="SSF52091">
    <property type="entry name" value="SpoIIaa-like"/>
    <property type="match status" value="1"/>
</dbReference>
<evidence type="ECO:0000256" key="4">
    <source>
        <dbReference type="ARBA" id="ARBA00022553"/>
    </source>
</evidence>
<dbReference type="InterPro" id="IPR003658">
    <property type="entry name" value="Anti-sigma_ant"/>
</dbReference>
<evidence type="ECO:0000256" key="2">
    <source>
        <dbReference type="ARBA" id="ARBA00009013"/>
    </source>
</evidence>
<evidence type="ECO:0000313" key="9">
    <source>
        <dbReference type="Proteomes" id="UP000289166"/>
    </source>
</evidence>
<sequence length="111" mass="12483">MNIRLTNRGNTLVAALNGELDHHTADYIRQKLDAEMLKSTTKNVVLDFSKVTFMDSSGIGVIMGRYKNIQKLNGKMSLAGVNERIRRIFEMSGLLKLMSAYDSIDEAINKM</sequence>
<dbReference type="RefSeq" id="WP_069194344.1">
    <property type="nucleotide sequence ID" value="NZ_RLII01000008.1"/>
</dbReference>
<dbReference type="AlphaFoldDB" id="A0A4Q0I4H0"/>
<dbReference type="CDD" id="cd07043">
    <property type="entry name" value="STAS_anti-anti-sigma_factors"/>
    <property type="match status" value="1"/>
</dbReference>